<dbReference type="InterPro" id="IPR039426">
    <property type="entry name" value="TonB-dep_rcpt-like"/>
</dbReference>
<evidence type="ECO:0000256" key="3">
    <source>
        <dbReference type="ARBA" id="ARBA00022452"/>
    </source>
</evidence>
<keyword evidence="7" id="KW-0408">Iron</keyword>
<dbReference type="PANTHER" id="PTHR32552">
    <property type="entry name" value="FERRICHROME IRON RECEPTOR-RELATED"/>
    <property type="match status" value="1"/>
</dbReference>
<dbReference type="AlphaFoldDB" id="A0A844YVC8"/>
<keyword evidence="5" id="KW-0812">Transmembrane</keyword>
<evidence type="ECO:0000256" key="4">
    <source>
        <dbReference type="ARBA" id="ARBA00022496"/>
    </source>
</evidence>
<dbReference type="Gene3D" id="2.40.170.20">
    <property type="entry name" value="TonB-dependent receptor, beta-barrel domain"/>
    <property type="match status" value="1"/>
</dbReference>
<keyword evidence="2" id="KW-0813">Transport</keyword>
<evidence type="ECO:0000256" key="1">
    <source>
        <dbReference type="ARBA" id="ARBA00004571"/>
    </source>
</evidence>
<evidence type="ECO:0000256" key="8">
    <source>
        <dbReference type="ARBA" id="ARBA00023065"/>
    </source>
</evidence>
<proteinExistence type="predicted"/>
<name>A0A844YVC8_9SPHN</name>
<keyword evidence="6" id="KW-0732">Signal</keyword>
<keyword evidence="4" id="KW-0410">Iron transport</keyword>
<evidence type="ECO:0000256" key="10">
    <source>
        <dbReference type="ARBA" id="ARBA00023237"/>
    </source>
</evidence>
<keyword evidence="10" id="KW-0998">Cell outer membrane</keyword>
<dbReference type="GO" id="GO:0015344">
    <property type="term" value="F:siderophore uptake transmembrane transporter activity"/>
    <property type="evidence" value="ECO:0007669"/>
    <property type="project" value="TreeGrafter"/>
</dbReference>
<evidence type="ECO:0000256" key="2">
    <source>
        <dbReference type="ARBA" id="ARBA00022448"/>
    </source>
</evidence>
<comment type="caution">
    <text evidence="11">The sequence shown here is derived from an EMBL/GenBank/DDBJ whole genome shotgun (WGS) entry which is preliminary data.</text>
</comment>
<evidence type="ECO:0008006" key="13">
    <source>
        <dbReference type="Google" id="ProtNLM"/>
    </source>
</evidence>
<comment type="subcellular location">
    <subcellularLocation>
        <location evidence="1">Cell outer membrane</location>
        <topology evidence="1">Multi-pass membrane protein</topology>
    </subcellularLocation>
</comment>
<evidence type="ECO:0000256" key="7">
    <source>
        <dbReference type="ARBA" id="ARBA00023004"/>
    </source>
</evidence>
<dbReference type="PANTHER" id="PTHR32552:SF68">
    <property type="entry name" value="FERRICHROME OUTER MEMBRANE TRANSPORTER_PHAGE RECEPTOR"/>
    <property type="match status" value="1"/>
</dbReference>
<reference evidence="11 12" key="1">
    <citation type="submission" date="2019-12" db="EMBL/GenBank/DDBJ databases">
        <title>Genomic-based taxomic classification of the family Erythrobacteraceae.</title>
        <authorList>
            <person name="Xu L."/>
        </authorList>
    </citation>
    <scope>NUCLEOTIDE SEQUENCE [LARGE SCALE GENOMIC DNA]</scope>
    <source>
        <strain evidence="11 12">M0322</strain>
    </source>
</reference>
<dbReference type="Proteomes" id="UP000466966">
    <property type="component" value="Unassembled WGS sequence"/>
</dbReference>
<dbReference type="OrthoDB" id="9760333at2"/>
<evidence type="ECO:0000313" key="12">
    <source>
        <dbReference type="Proteomes" id="UP000466966"/>
    </source>
</evidence>
<gene>
    <name evidence="11" type="ORF">GRI99_05005</name>
</gene>
<dbReference type="EMBL" id="WTYV01000002">
    <property type="protein sequence ID" value="MXO70996.1"/>
    <property type="molecule type" value="Genomic_DNA"/>
</dbReference>
<keyword evidence="12" id="KW-1185">Reference proteome</keyword>
<evidence type="ECO:0000256" key="6">
    <source>
        <dbReference type="ARBA" id="ARBA00022729"/>
    </source>
</evidence>
<protein>
    <recommendedName>
        <fullName evidence="13">TonB-dependent receptor</fullName>
    </recommendedName>
</protein>
<keyword evidence="3" id="KW-1134">Transmembrane beta strand</keyword>
<dbReference type="InterPro" id="IPR036942">
    <property type="entry name" value="Beta-barrel_TonB_sf"/>
</dbReference>
<evidence type="ECO:0000256" key="9">
    <source>
        <dbReference type="ARBA" id="ARBA00023136"/>
    </source>
</evidence>
<dbReference type="RefSeq" id="WP_160770955.1">
    <property type="nucleotide sequence ID" value="NZ_WTYV01000002.1"/>
</dbReference>
<keyword evidence="8" id="KW-0406">Ion transport</keyword>
<accession>A0A844YVC8</accession>
<dbReference type="GO" id="GO:0009279">
    <property type="term" value="C:cell outer membrane"/>
    <property type="evidence" value="ECO:0007669"/>
    <property type="project" value="UniProtKB-SubCell"/>
</dbReference>
<evidence type="ECO:0000313" key="11">
    <source>
        <dbReference type="EMBL" id="MXO70996.1"/>
    </source>
</evidence>
<keyword evidence="9" id="KW-0472">Membrane</keyword>
<organism evidence="11 12">
    <name type="scientific">Alteraurantiacibacter buctensis</name>
    <dbReference type="NCBI Taxonomy" id="1503981"/>
    <lineage>
        <taxon>Bacteria</taxon>
        <taxon>Pseudomonadati</taxon>
        <taxon>Pseudomonadota</taxon>
        <taxon>Alphaproteobacteria</taxon>
        <taxon>Sphingomonadales</taxon>
        <taxon>Erythrobacteraceae</taxon>
        <taxon>Alteraurantiacibacter</taxon>
    </lineage>
</organism>
<dbReference type="SUPFAM" id="SSF56935">
    <property type="entry name" value="Porins"/>
    <property type="match status" value="1"/>
</dbReference>
<evidence type="ECO:0000256" key="5">
    <source>
        <dbReference type="ARBA" id="ARBA00022692"/>
    </source>
</evidence>
<sequence>MPLTLLANPAAAQLSRTEDNAVTSADDAFGQSVGNERGGLYGTDDVRGFSPVEAGNSRINGLYFAQASGPGGRAISGNVIRVGLTAQGYAFPAPTGIVDYSLYSNFGNLGVSTRLELGQYASPILLADGSIPLGDNAGVTFSVNVREQERHEGGRAQNTGLGGTLAVRPWQGAQIIAFASQYRFWQDPAAPVVFPDGDYLPPEYRRRELLSQPWALKDNTSSLYGGVAQLPFGNWRVDAGLFRSGSRVPETFSDLFTRLRADGTTPARVIVADGNNRNDVTSGEFRITRSLLTGGVAHKIIASVRGRDGERLFGGQQRINLGESTLLLRDVRALPAITLGAENVDRVRQGSLGLAWSATSPGNWSLDASVTQSTYRKRVDFAAPAREDVEIRDSPLTGSLTGSVFLTPALVLYGGHVRGFEDAVLAPDIAVNQGDAPPALRTRQSDLGLRFALPGGMRLVAGVFKITKPYYNVDPALVFRDLGSNSNRGAELSLAGTVLPGLNIVAGAVLLDSRIDGLLVDNGLIGPRPVGTGRRKIIFDADWRLNGGTSPLSFDVSVNSFGPQVGNAAGTLMAPGPEIIDVGMRYRFTIGTTNALVRAQVNNVTNTYSWNVSSSGGFTYRPRRHASLAFIADF</sequence>